<sequence length="210" mass="23566">MDQQAYWDEQFEDNGCVWGSQPSVATDIAISLFKDNNAQSVLIPGAGYGRNSKALTSDGFDITGIEISSSACQLAEGYDPAMTLLNCSLFDAPLPAEEFDAVFCFDVLHLFLEEERRRFIAKCADLVKPNGLMFFTVLSENDDYFGSGVEVEPGTFEVKAGKYIHFFTAGDLRDSFQRYCILQEGQFKDSVKHAKHGLKEYQVRYICVRK</sequence>
<evidence type="ECO:0000313" key="3">
    <source>
        <dbReference type="Proteomes" id="UP000186905"/>
    </source>
</evidence>
<dbReference type="RefSeq" id="WP_075767207.1">
    <property type="nucleotide sequence ID" value="NZ_MJIL01000092.1"/>
</dbReference>
<dbReference type="SUPFAM" id="SSF53335">
    <property type="entry name" value="S-adenosyl-L-methionine-dependent methyltransferases"/>
    <property type="match status" value="1"/>
</dbReference>
<gene>
    <name evidence="2" type="ORF">BIT28_24755</name>
</gene>
<dbReference type="PANTHER" id="PTHR43464:SF77">
    <property type="entry name" value="BLL3586 PROTEIN"/>
    <property type="match status" value="1"/>
</dbReference>
<dbReference type="AlphaFoldDB" id="A0A1Q9GCW2"/>
<dbReference type="Gene3D" id="3.40.50.150">
    <property type="entry name" value="Vaccinia Virus protein VP39"/>
    <property type="match status" value="1"/>
</dbReference>
<proteinExistence type="predicted"/>
<dbReference type="Pfam" id="PF08241">
    <property type="entry name" value="Methyltransf_11"/>
    <property type="match status" value="1"/>
</dbReference>
<protein>
    <recommendedName>
        <fullName evidence="1">Methyltransferase type 11 domain-containing protein</fullName>
    </recommendedName>
</protein>
<name>A0A1Q9GCW2_9GAMM</name>
<dbReference type="Proteomes" id="UP000186905">
    <property type="component" value="Unassembled WGS sequence"/>
</dbReference>
<comment type="caution">
    <text evidence="2">The sequence shown here is derived from an EMBL/GenBank/DDBJ whole genome shotgun (WGS) entry which is preliminary data.</text>
</comment>
<accession>A0A1Q9GCW2</accession>
<dbReference type="EMBL" id="MJIL01000092">
    <property type="protein sequence ID" value="OLQ72230.1"/>
    <property type="molecule type" value="Genomic_DNA"/>
</dbReference>
<dbReference type="InterPro" id="IPR013216">
    <property type="entry name" value="Methyltransf_11"/>
</dbReference>
<keyword evidence="3" id="KW-1185">Reference proteome</keyword>
<dbReference type="CDD" id="cd02440">
    <property type="entry name" value="AdoMet_MTases"/>
    <property type="match status" value="1"/>
</dbReference>
<organism evidence="2 3">
    <name type="scientific">Photobacterium proteolyticum</name>
    <dbReference type="NCBI Taxonomy" id="1903952"/>
    <lineage>
        <taxon>Bacteria</taxon>
        <taxon>Pseudomonadati</taxon>
        <taxon>Pseudomonadota</taxon>
        <taxon>Gammaproteobacteria</taxon>
        <taxon>Vibrionales</taxon>
        <taxon>Vibrionaceae</taxon>
        <taxon>Photobacterium</taxon>
    </lineage>
</organism>
<feature type="domain" description="Methyltransferase type 11" evidence="1">
    <location>
        <begin position="44"/>
        <end position="135"/>
    </location>
</feature>
<evidence type="ECO:0000259" key="1">
    <source>
        <dbReference type="Pfam" id="PF08241"/>
    </source>
</evidence>
<dbReference type="GO" id="GO:0008757">
    <property type="term" value="F:S-adenosylmethionine-dependent methyltransferase activity"/>
    <property type="evidence" value="ECO:0007669"/>
    <property type="project" value="InterPro"/>
</dbReference>
<dbReference type="STRING" id="1903952.BIT28_24755"/>
<dbReference type="InterPro" id="IPR029063">
    <property type="entry name" value="SAM-dependent_MTases_sf"/>
</dbReference>
<reference evidence="2 3" key="1">
    <citation type="submission" date="2016-09" db="EMBL/GenBank/DDBJ databases">
        <title>Photobacterium proteolyticum sp. nov. a protease producing bacterium isolated from ocean sediments of Laizhou Bay.</title>
        <authorList>
            <person name="Li Y."/>
        </authorList>
    </citation>
    <scope>NUCLEOTIDE SEQUENCE [LARGE SCALE GENOMIC DNA]</scope>
    <source>
        <strain evidence="2 3">13-12</strain>
    </source>
</reference>
<dbReference type="PANTHER" id="PTHR43464">
    <property type="entry name" value="METHYLTRANSFERASE"/>
    <property type="match status" value="1"/>
</dbReference>
<evidence type="ECO:0000313" key="2">
    <source>
        <dbReference type="EMBL" id="OLQ72230.1"/>
    </source>
</evidence>